<gene>
    <name evidence="1" type="ORF">METZ01_LOCUS445508</name>
</gene>
<accession>A0A382ZAX1</accession>
<name>A0A382ZAX1_9ZZZZ</name>
<organism evidence="1">
    <name type="scientific">marine metagenome</name>
    <dbReference type="NCBI Taxonomy" id="408172"/>
    <lineage>
        <taxon>unclassified sequences</taxon>
        <taxon>metagenomes</taxon>
        <taxon>ecological metagenomes</taxon>
    </lineage>
</organism>
<evidence type="ECO:0000313" key="1">
    <source>
        <dbReference type="EMBL" id="SVD92654.1"/>
    </source>
</evidence>
<dbReference type="EMBL" id="UINC01182436">
    <property type="protein sequence ID" value="SVD92654.1"/>
    <property type="molecule type" value="Genomic_DNA"/>
</dbReference>
<reference evidence="1" key="1">
    <citation type="submission" date="2018-05" db="EMBL/GenBank/DDBJ databases">
        <authorList>
            <person name="Lanie J.A."/>
            <person name="Ng W.-L."/>
            <person name="Kazmierczak K.M."/>
            <person name="Andrzejewski T.M."/>
            <person name="Davidsen T.M."/>
            <person name="Wayne K.J."/>
            <person name="Tettelin H."/>
            <person name="Glass J.I."/>
            <person name="Rusch D."/>
            <person name="Podicherti R."/>
            <person name="Tsui H.-C.T."/>
            <person name="Winkler M.E."/>
        </authorList>
    </citation>
    <scope>NUCLEOTIDE SEQUENCE</scope>
</reference>
<dbReference type="AlphaFoldDB" id="A0A382ZAX1"/>
<protein>
    <submittedName>
        <fullName evidence="1">Uncharacterized protein</fullName>
    </submittedName>
</protein>
<proteinExistence type="predicted"/>
<sequence length="33" mass="3299">MAVTISTISAIPATNTIIHPAITCGSITLQTAS</sequence>